<proteinExistence type="predicted"/>
<dbReference type="Proteomes" id="UP000051861">
    <property type="component" value="Unassembled WGS sequence"/>
</dbReference>
<sequence>MVKKKLDQYRGKLSPAQISQGMNAAISNAKRLADDAELLLKERRFPSAASLAVLSIEESGKLSILRQLAVVQNDKQVIDSWRQYRSHTKKNVAWILPDLVKGGSRKLDDLKPIFDESSDHPYVLDHIKQIGFYTDCLGKAHWSVPDEVIDEKLAGMLVAVAKLFVSKKEVTEKEMELWIKHVGPVWMKNMEWMKHALENWYQDMQKSGLAPEGSNAMQEFIRKGIDIDTDKT</sequence>
<dbReference type="PATRIC" id="fig|1703775.3.peg.1589"/>
<gene>
    <name evidence="1" type="ORF">AMJ44_12565</name>
</gene>
<dbReference type="InterPro" id="IPR030987">
    <property type="entry name" value="AbiV"/>
</dbReference>
<reference evidence="1 2" key="1">
    <citation type="journal article" date="2015" name="Microbiome">
        <title>Genomic resolution of linkages in carbon, nitrogen, and sulfur cycling among widespread estuary sediment bacteria.</title>
        <authorList>
            <person name="Baker B.J."/>
            <person name="Lazar C.S."/>
            <person name="Teske A.P."/>
            <person name="Dick G.J."/>
        </authorList>
    </citation>
    <scope>NUCLEOTIDE SEQUENCE [LARGE SCALE GENOMIC DNA]</scope>
    <source>
        <strain evidence="1">DG_54_3</strain>
    </source>
</reference>
<dbReference type="AlphaFoldDB" id="A0A0S7XQ08"/>
<accession>A0A0S7XQ08</accession>
<evidence type="ECO:0008006" key="3">
    <source>
        <dbReference type="Google" id="ProtNLM"/>
    </source>
</evidence>
<comment type="caution">
    <text evidence="1">The sequence shown here is derived from an EMBL/GenBank/DDBJ whole genome shotgun (WGS) entry which is preliminary data.</text>
</comment>
<dbReference type="Pfam" id="PF18728">
    <property type="entry name" value="HEPN_AbiV"/>
    <property type="match status" value="1"/>
</dbReference>
<dbReference type="EMBL" id="LIZX01000174">
    <property type="protein sequence ID" value="KPJ64581.1"/>
    <property type="molecule type" value="Genomic_DNA"/>
</dbReference>
<dbReference type="NCBIfam" id="TIGR04498">
    <property type="entry name" value="AbiV_defense"/>
    <property type="match status" value="1"/>
</dbReference>
<protein>
    <recommendedName>
        <fullName evidence="3">AbiV family abortive infection protein</fullName>
    </recommendedName>
</protein>
<evidence type="ECO:0000313" key="1">
    <source>
        <dbReference type="EMBL" id="KPJ64581.1"/>
    </source>
</evidence>
<organism evidence="1 2">
    <name type="scientific">candidate division WOR-1 bacterium DG_54_3</name>
    <dbReference type="NCBI Taxonomy" id="1703775"/>
    <lineage>
        <taxon>Bacteria</taxon>
        <taxon>Bacillati</taxon>
        <taxon>Saganbacteria</taxon>
    </lineage>
</organism>
<name>A0A0S7XQ08_UNCSA</name>
<evidence type="ECO:0000313" key="2">
    <source>
        <dbReference type="Proteomes" id="UP000051861"/>
    </source>
</evidence>